<protein>
    <submittedName>
        <fullName evidence="1">Phage portal protein</fullName>
    </submittedName>
</protein>
<accession>A0A4Y8TYL8</accession>
<dbReference type="AlphaFoldDB" id="A0A4Y8TYL8"/>
<dbReference type="EMBL" id="SPDS01000001">
    <property type="protein sequence ID" value="TFH57286.1"/>
    <property type="molecule type" value="Genomic_DNA"/>
</dbReference>
<dbReference type="Proteomes" id="UP000297638">
    <property type="component" value="Unassembled WGS sequence"/>
</dbReference>
<dbReference type="RefSeq" id="WP_134780223.1">
    <property type="nucleotide sequence ID" value="NZ_SPDS01000001.1"/>
</dbReference>
<organism evidence="1 2">
    <name type="scientific">Glutamicibacter arilaitensis</name>
    <dbReference type="NCBI Taxonomy" id="256701"/>
    <lineage>
        <taxon>Bacteria</taxon>
        <taxon>Bacillati</taxon>
        <taxon>Actinomycetota</taxon>
        <taxon>Actinomycetes</taxon>
        <taxon>Micrococcales</taxon>
        <taxon>Micrococcaceae</taxon>
        <taxon>Glutamicibacter</taxon>
    </lineage>
</organism>
<name>A0A4Y8TYL8_9MICC</name>
<comment type="caution">
    <text evidence="1">The sequence shown here is derived from an EMBL/GenBank/DDBJ whole genome shotgun (WGS) entry which is preliminary data.</text>
</comment>
<gene>
    <name evidence="1" type="ORF">EXY26_09910</name>
</gene>
<sequence>MALTNEMTSLVQGLEDKLSALSGKDLLNDRYYEGAQRLEHIGLAVPPELRRFETSANACRITVDSVANRQKLKTFYLPDSDEASAELRDGWDANNLDSESQLLSKEKLILGRGFVSVGTNEEDKDHPLIRVESPREIAVDVDVRHRRMNAAARFYGDSVEPGRAEFATLYLPNQTLWLERGSGGWNVVDRDDHKLGRVPLVMFLNRRRLGRWNGVSEMADVIPLVDAVARTLTNLQLAGETHSVPQKYVLGMSKGDFVDKDGKPIPAWEAYFNAIWANANKDAKVGQFAASDLKNFHETTNHYMQLISGITGLPVRYFGQNSANPPAEGALIADESRLIQNVEAKNAEDGDSWGWVMGLYERFRTGEWVNGNRIATEWYNPATPTQAQTADAVTKMYAGGNGLLSLESAWDSLGWSEAQKKREWERRERESRMSLTMLEKDVEQEL</sequence>
<evidence type="ECO:0000313" key="2">
    <source>
        <dbReference type="Proteomes" id="UP000297638"/>
    </source>
</evidence>
<dbReference type="Pfam" id="PF05133">
    <property type="entry name" value="SPP1_portal"/>
    <property type="match status" value="1"/>
</dbReference>
<evidence type="ECO:0000313" key="1">
    <source>
        <dbReference type="EMBL" id="TFH57286.1"/>
    </source>
</evidence>
<reference evidence="1 2" key="1">
    <citation type="submission" date="2019-03" db="EMBL/GenBank/DDBJ databases">
        <title>Glutamicibacter sp. LJH19 genome.</title>
        <authorList>
            <person name="Sinai Borker S."/>
            <person name="Kumar R."/>
        </authorList>
    </citation>
    <scope>NUCLEOTIDE SEQUENCE [LARGE SCALE GENOMIC DNA]</scope>
    <source>
        <strain evidence="1 2">LJH19</strain>
    </source>
</reference>
<dbReference type="InterPro" id="IPR021145">
    <property type="entry name" value="Portal_protein_SPP1_Gp6-like"/>
</dbReference>
<proteinExistence type="predicted"/>